<name>A0A1M5FPG9_9BACT</name>
<gene>
    <name evidence="2" type="ORF">SAMN05444008_11487</name>
</gene>
<keyword evidence="3" id="KW-1185">Reference proteome</keyword>
<dbReference type="OrthoDB" id="9963672at2"/>
<dbReference type="AlphaFoldDB" id="A0A1M5FPG9"/>
<dbReference type="STRING" id="1302690.BUE76_18775"/>
<accession>A0A1M5FPG9</accession>
<dbReference type="EMBL" id="FQUO01000014">
    <property type="protein sequence ID" value="SHF93061.1"/>
    <property type="molecule type" value="Genomic_DNA"/>
</dbReference>
<evidence type="ECO:0000313" key="2">
    <source>
        <dbReference type="EMBL" id="SHF93061.1"/>
    </source>
</evidence>
<dbReference type="RefSeq" id="WP_073045690.1">
    <property type="nucleotide sequence ID" value="NZ_FQUO01000014.1"/>
</dbReference>
<organism evidence="2 3">
    <name type="scientific">Cnuella takakiae</name>
    <dbReference type="NCBI Taxonomy" id="1302690"/>
    <lineage>
        <taxon>Bacteria</taxon>
        <taxon>Pseudomonadati</taxon>
        <taxon>Bacteroidota</taxon>
        <taxon>Chitinophagia</taxon>
        <taxon>Chitinophagales</taxon>
        <taxon>Chitinophagaceae</taxon>
        <taxon>Cnuella</taxon>
    </lineage>
</organism>
<dbReference type="Proteomes" id="UP000184368">
    <property type="component" value="Unassembled WGS sequence"/>
</dbReference>
<evidence type="ECO:0000256" key="1">
    <source>
        <dbReference type="SAM" id="MobiDB-lite"/>
    </source>
</evidence>
<evidence type="ECO:0000313" key="3">
    <source>
        <dbReference type="Proteomes" id="UP000184368"/>
    </source>
</evidence>
<proteinExistence type="predicted"/>
<feature type="region of interest" description="Disordered" evidence="1">
    <location>
        <begin position="36"/>
        <end position="64"/>
    </location>
</feature>
<protein>
    <submittedName>
        <fullName evidence="2">Uncharacterized protein</fullName>
    </submittedName>
</protein>
<sequence>MIKEAKNVDFITTGRQLTEQDFALISDWIKIDKQKKVARKTTKQSSKGSTSPDSGLAKGGLKDR</sequence>
<reference evidence="2 3" key="1">
    <citation type="submission" date="2016-11" db="EMBL/GenBank/DDBJ databases">
        <authorList>
            <person name="Jaros S."/>
            <person name="Januszkiewicz K."/>
            <person name="Wedrychowicz H."/>
        </authorList>
    </citation>
    <scope>NUCLEOTIDE SEQUENCE [LARGE SCALE GENOMIC DNA]</scope>
    <source>
        <strain evidence="2 3">DSM 26897</strain>
    </source>
</reference>